<proteinExistence type="predicted"/>
<reference evidence="3" key="1">
    <citation type="journal article" date="2015" name="Genome Announc.">
        <title>Draft Genome Sequence of Tolypothrix boutellei Strain VB521301.</title>
        <authorList>
            <person name="Chandrababunaidu M.M."/>
            <person name="Singh D."/>
            <person name="Sen D."/>
            <person name="Bhan S."/>
            <person name="Das S."/>
            <person name="Gupta A."/>
            <person name="Adhikary S.P."/>
            <person name="Tripathy S."/>
        </authorList>
    </citation>
    <scope>NUCLEOTIDE SEQUENCE</scope>
    <source>
        <strain evidence="3">VB521301</strain>
    </source>
</reference>
<reference evidence="2" key="2">
    <citation type="submission" date="2019-11" db="EMBL/GenBank/DDBJ databases">
        <title>Improved Assembly of Tolypothrix boutellei genome.</title>
        <authorList>
            <person name="Sarangi A.N."/>
            <person name="Mukherjee M."/>
            <person name="Ghosh S."/>
            <person name="Singh D."/>
            <person name="Das A."/>
            <person name="Kant S."/>
            <person name="Prusty A."/>
            <person name="Tripathy S."/>
        </authorList>
    </citation>
    <scope>NUCLEOTIDE SEQUENCE</scope>
    <source>
        <strain evidence="2">VB521301</strain>
    </source>
</reference>
<keyword evidence="4" id="KW-1185">Reference proteome</keyword>
<dbReference type="AlphaFoldDB" id="A0A0C1RHI6"/>
<dbReference type="Proteomes" id="UP000029738">
    <property type="component" value="Unassembled WGS sequence"/>
</dbReference>
<keyword evidence="1" id="KW-0732">Signal</keyword>
<gene>
    <name evidence="3" type="ORF">DA73_0216470</name>
    <name evidence="2" type="ORF">DA73_0400012145</name>
</gene>
<evidence type="ECO:0000313" key="4">
    <source>
        <dbReference type="Proteomes" id="UP000029738"/>
    </source>
</evidence>
<dbReference type="EMBL" id="JHEG04000001">
    <property type="protein sequence ID" value="KAF3886139.1"/>
    <property type="molecule type" value="Genomic_DNA"/>
</dbReference>
<feature type="signal peptide" evidence="1">
    <location>
        <begin position="1"/>
        <end position="20"/>
    </location>
</feature>
<accession>A0A0C1RHI6</accession>
<name>A0A0C1RHI6_9CYAN</name>
<dbReference type="EMBL" id="JHEG02000048">
    <property type="protein sequence ID" value="KIE11470.1"/>
    <property type="molecule type" value="Genomic_DNA"/>
</dbReference>
<sequence>MKAFKYLLMVLLLLANFLFAQPSFADAPKITKSPEYKALTKEINKLQSVQESQSDIEGYTPEEIESKLAELELLKYAYESGVNWGQCENKTGKTLAIYGPIPANVEQEDFPYDAGLYFLADGQTTQNDWDCQGIYIPSDVTAVSSTSSGKNQEISGGVVVKVPKGTKLAIASNQNTGALEFNMPVAQVSKSSKINWFVPKVSQAFLDTRATNAPTNETPQISLGD</sequence>
<evidence type="ECO:0000313" key="2">
    <source>
        <dbReference type="EMBL" id="KAF3886139.1"/>
    </source>
</evidence>
<dbReference type="OrthoDB" id="422351at2"/>
<feature type="chain" id="PRO_5036532870" evidence="1">
    <location>
        <begin position="21"/>
        <end position="225"/>
    </location>
</feature>
<dbReference type="RefSeq" id="WP_038075604.1">
    <property type="nucleotide sequence ID" value="NZ_JHEG04000001.1"/>
</dbReference>
<comment type="caution">
    <text evidence="3">The sequence shown here is derived from an EMBL/GenBank/DDBJ whole genome shotgun (WGS) entry which is preliminary data.</text>
</comment>
<evidence type="ECO:0000313" key="3">
    <source>
        <dbReference type="EMBL" id="KIE11470.1"/>
    </source>
</evidence>
<protein>
    <submittedName>
        <fullName evidence="3">Uncharacterized protein</fullName>
    </submittedName>
</protein>
<organism evidence="3">
    <name type="scientific">Tolypothrix bouteillei VB521301</name>
    <dbReference type="NCBI Taxonomy" id="1479485"/>
    <lineage>
        <taxon>Bacteria</taxon>
        <taxon>Bacillati</taxon>
        <taxon>Cyanobacteriota</taxon>
        <taxon>Cyanophyceae</taxon>
        <taxon>Nostocales</taxon>
        <taxon>Tolypothrichaceae</taxon>
        <taxon>Tolypothrix</taxon>
    </lineage>
</organism>
<evidence type="ECO:0000256" key="1">
    <source>
        <dbReference type="SAM" id="SignalP"/>
    </source>
</evidence>